<dbReference type="Proteomes" id="UP000268321">
    <property type="component" value="Unassembled WGS sequence"/>
</dbReference>
<feature type="binding site" evidence="6">
    <location>
        <position position="157"/>
    </location>
    <ligand>
        <name>ATP</name>
        <dbReference type="ChEBI" id="CHEBI:30616"/>
    </ligand>
</feature>
<dbReference type="InterPro" id="IPR008271">
    <property type="entry name" value="Ser/Thr_kinase_AS"/>
</dbReference>
<feature type="region of interest" description="Disordered" evidence="7">
    <location>
        <begin position="576"/>
        <end position="598"/>
    </location>
</feature>
<evidence type="ECO:0000313" key="9">
    <source>
        <dbReference type="EMBL" id="RKP30258.1"/>
    </source>
</evidence>
<evidence type="ECO:0000256" key="6">
    <source>
        <dbReference type="PROSITE-ProRule" id="PRU10141"/>
    </source>
</evidence>
<feature type="domain" description="Protein kinase" evidence="8">
    <location>
        <begin position="128"/>
        <end position="506"/>
    </location>
</feature>
<keyword evidence="4 9" id="KW-0418">Kinase</keyword>
<feature type="region of interest" description="Disordered" evidence="7">
    <location>
        <begin position="993"/>
        <end position="1023"/>
    </location>
</feature>
<evidence type="ECO:0000256" key="3">
    <source>
        <dbReference type="ARBA" id="ARBA00022741"/>
    </source>
</evidence>
<feature type="compositionally biased region" description="Basic and acidic residues" evidence="7">
    <location>
        <begin position="1240"/>
        <end position="1250"/>
    </location>
</feature>
<evidence type="ECO:0000256" key="4">
    <source>
        <dbReference type="ARBA" id="ARBA00022777"/>
    </source>
</evidence>
<keyword evidence="5 6" id="KW-0067">ATP-binding</keyword>
<evidence type="ECO:0000259" key="8">
    <source>
        <dbReference type="PROSITE" id="PS50011"/>
    </source>
</evidence>
<feature type="region of interest" description="Disordered" evidence="7">
    <location>
        <begin position="1168"/>
        <end position="1198"/>
    </location>
</feature>
<keyword evidence="10" id="KW-1185">Reference proteome</keyword>
<keyword evidence="2" id="KW-0808">Transferase</keyword>
<dbReference type="OrthoDB" id="68483at2759"/>
<organism evidence="9 10">
    <name type="scientific">Metschnikowia bicuspidata</name>
    <dbReference type="NCBI Taxonomy" id="27322"/>
    <lineage>
        <taxon>Eukaryota</taxon>
        <taxon>Fungi</taxon>
        <taxon>Dikarya</taxon>
        <taxon>Ascomycota</taxon>
        <taxon>Saccharomycotina</taxon>
        <taxon>Pichiomycetes</taxon>
        <taxon>Metschnikowiaceae</taxon>
        <taxon>Metschnikowia</taxon>
    </lineage>
</organism>
<feature type="compositionally biased region" description="Basic and acidic residues" evidence="7">
    <location>
        <begin position="1266"/>
        <end position="1297"/>
    </location>
</feature>
<dbReference type="InterPro" id="IPR011009">
    <property type="entry name" value="Kinase-like_dom_sf"/>
</dbReference>
<name>A0A4P9ZC41_9ASCO</name>
<keyword evidence="3 6" id="KW-0547">Nucleotide-binding</keyword>
<dbReference type="SUPFAM" id="SSF56112">
    <property type="entry name" value="Protein kinase-like (PK-like)"/>
    <property type="match status" value="1"/>
</dbReference>
<dbReference type="GO" id="GO:0007165">
    <property type="term" value="P:signal transduction"/>
    <property type="evidence" value="ECO:0007669"/>
    <property type="project" value="TreeGrafter"/>
</dbReference>
<dbReference type="PANTHER" id="PTHR43895">
    <property type="entry name" value="CALCIUM/CALMODULIN-DEPENDENT PROTEIN KINASE KINASE-RELATED"/>
    <property type="match status" value="1"/>
</dbReference>
<dbReference type="InterPro" id="IPR000719">
    <property type="entry name" value="Prot_kinase_dom"/>
</dbReference>
<accession>A0A4P9ZC41</accession>
<dbReference type="CDD" id="cd14008">
    <property type="entry name" value="STKc_LKB1_CaMKK"/>
    <property type="match status" value="1"/>
</dbReference>
<dbReference type="Pfam" id="PF00069">
    <property type="entry name" value="Pkinase"/>
    <property type="match status" value="3"/>
</dbReference>
<proteinExistence type="predicted"/>
<dbReference type="SMART" id="SM00220">
    <property type="entry name" value="S_TKc"/>
    <property type="match status" value="1"/>
</dbReference>
<protein>
    <submittedName>
        <fullName evidence="9">Kinase-like protein</fullName>
    </submittedName>
</protein>
<feature type="compositionally biased region" description="Polar residues" evidence="7">
    <location>
        <begin position="1007"/>
        <end position="1019"/>
    </location>
</feature>
<dbReference type="Gene3D" id="1.10.510.10">
    <property type="entry name" value="Transferase(Phosphotransferase) domain 1"/>
    <property type="match status" value="1"/>
</dbReference>
<dbReference type="GO" id="GO:0030447">
    <property type="term" value="P:filamentous growth"/>
    <property type="evidence" value="ECO:0007669"/>
    <property type="project" value="UniProtKB-ARBA"/>
</dbReference>
<feature type="region of interest" description="Disordered" evidence="7">
    <location>
        <begin position="1"/>
        <end position="26"/>
    </location>
</feature>
<reference evidence="10" key="1">
    <citation type="journal article" date="2018" name="Nat. Microbiol.">
        <title>Leveraging single-cell genomics to expand the fungal tree of life.</title>
        <authorList>
            <person name="Ahrendt S.R."/>
            <person name="Quandt C.A."/>
            <person name="Ciobanu D."/>
            <person name="Clum A."/>
            <person name="Salamov A."/>
            <person name="Andreopoulos B."/>
            <person name="Cheng J.F."/>
            <person name="Woyke T."/>
            <person name="Pelin A."/>
            <person name="Henrissat B."/>
            <person name="Reynolds N.K."/>
            <person name="Benny G.L."/>
            <person name="Smith M.E."/>
            <person name="James T.Y."/>
            <person name="Grigoriev I.V."/>
        </authorList>
    </citation>
    <scope>NUCLEOTIDE SEQUENCE [LARGE SCALE GENOMIC DNA]</scope>
    <source>
        <strain evidence="10">Baker2002</strain>
    </source>
</reference>
<feature type="region of interest" description="Disordered" evidence="7">
    <location>
        <begin position="1240"/>
        <end position="1317"/>
    </location>
</feature>
<dbReference type="PROSITE" id="PS00107">
    <property type="entry name" value="PROTEIN_KINASE_ATP"/>
    <property type="match status" value="1"/>
</dbReference>
<feature type="compositionally biased region" description="Polar residues" evidence="7">
    <location>
        <begin position="1188"/>
        <end position="1197"/>
    </location>
</feature>
<dbReference type="GO" id="GO:0004674">
    <property type="term" value="F:protein serine/threonine kinase activity"/>
    <property type="evidence" value="ECO:0007669"/>
    <property type="project" value="UniProtKB-KW"/>
</dbReference>
<dbReference type="InterPro" id="IPR017441">
    <property type="entry name" value="Protein_kinase_ATP_BS"/>
</dbReference>
<feature type="region of interest" description="Disordered" evidence="7">
    <location>
        <begin position="1042"/>
        <end position="1065"/>
    </location>
</feature>
<feature type="compositionally biased region" description="Low complexity" evidence="7">
    <location>
        <begin position="833"/>
        <end position="849"/>
    </location>
</feature>
<sequence length="1317" mass="142790">MSHLSDPTDPPPPPESAPTSETDDKLGRGLLGKVASILHKTVLGMQELQLRAYSSSFEHLAAAVRAAPLRAIPISVDPIAGNTASTIMPSPRQRQFSPSVTPRRTVKETKHVSLEYDPITRRKVLNTYEILRDIGRGEHGKVKLARDLVHDDLVAIKVVSRKLKRDRQLRMRRPSNAPPNYRTRSDYEIRIRREIAIMKRCDHKYIVKLKEVLDDFSLFKIYLVLEYMDRGEIKWKRQHPIEVPRPWEQLSSASCTGPTHERFPCRTGGRRAFVGATGSASEDKDLLSNVFSPNLTFRQSRRIFRDVLLGLEYLHLQGIVHRDIKPANLLVSSNYVVKILDFGVSFASSLGFLDDGINFSDMDLAITVGTPAFFAPELCQTSGLAVTSAMESSSSRSAGADAPAAIETLRASIPRVDHKIDIWAFGVTLYCLLFGRVPFNADNEFALFDVIVHQELEFPASKEAFHSPQEVSDDEFELAKDLLRKMLDKDSLKRIDIPEIKQHPFVLMDLENDLEKLHELFFLNDEYIDSSAETAANGHEPTADEISGSVLVLGRRIRSDLLRALTTADTDLGMRLELSSSQTSSSGSSSRIDFQNDGSGIYDDPPPSHAILLLKAMSRLQSGDITVSPIGTLLPALAGAVPFQAHSGTGKPALSRLRVPKFSVETGNSDHGLSPLSTVSPMLAPPSLVANGGSSTSGCTIGHSGRCGSPACTGPAHLAFFAHPAPALSISPTPSTNPANLALSSNSTQSPQTPVHTALSSSVALKHPSGALSSFLLLDVFDSDARRDSIGGSSEAPQIETKRNVGGDLYLKNQSAWDAFRDIQKTDQRRRGSSLFLSVSRSSSTSAGRKNSRVLDDFRAVLPHASVLGDPSDSVDPMSNSKIKIGPISIERNRRPSSVISLPLTESFASLDSDNEDYLNRKYHEFRSQKRAQKPDAAAAGDASADSVAEKFNKFSLMHLMSARKDASHGDACVDDTTDTDDDGPALCIARTSAKSGAKSGPKPVSITGQNSPKASPSSGPLPARNPAIAFLFQLSLSSPHSFSSPSQSSDSDDEGGNLTLKFSSKLGPSVRPPYLLLGNRALSHDLQLPNLGKDPLPPVNVYELPFMLQNNMLEYEDVPKGLMAAALAARASSTANASQKASNGSSGRESTVAALLNGLGTVVAARTTKKHSSQSSPLRWEIGQSEGGSTLSSRPISSKIGRDLSATVQTPIAPGLFNNHYKKEQSAAPLSLAKHHVDEAPKSVDERPGHLRSNSVTVAILQNDRANDRAERNEPRQVGNESRRVEKEQSQGRESGKQSQIKKRPVEDDSATETSH</sequence>
<keyword evidence="1" id="KW-0723">Serine/threonine-protein kinase</keyword>
<evidence type="ECO:0000256" key="1">
    <source>
        <dbReference type="ARBA" id="ARBA00022527"/>
    </source>
</evidence>
<dbReference type="GO" id="GO:0005524">
    <property type="term" value="F:ATP binding"/>
    <property type="evidence" value="ECO:0007669"/>
    <property type="project" value="UniProtKB-UniRule"/>
</dbReference>
<feature type="compositionally biased region" description="Low complexity" evidence="7">
    <location>
        <begin position="579"/>
        <end position="590"/>
    </location>
</feature>
<evidence type="ECO:0000256" key="5">
    <source>
        <dbReference type="ARBA" id="ARBA00022840"/>
    </source>
</evidence>
<dbReference type="Gene3D" id="3.30.200.20">
    <property type="entry name" value="Phosphorylase Kinase, domain 1"/>
    <property type="match status" value="1"/>
</dbReference>
<dbReference type="EMBL" id="ML004462">
    <property type="protein sequence ID" value="RKP30258.1"/>
    <property type="molecule type" value="Genomic_DNA"/>
</dbReference>
<dbReference type="PANTHER" id="PTHR43895:SF152">
    <property type="entry name" value="SERINE_THREONINE-PROTEIN KINASE TOS3"/>
    <property type="match status" value="1"/>
</dbReference>
<dbReference type="PROSITE" id="PS50011">
    <property type="entry name" value="PROTEIN_KINASE_DOM"/>
    <property type="match status" value="1"/>
</dbReference>
<evidence type="ECO:0000256" key="7">
    <source>
        <dbReference type="SAM" id="MobiDB-lite"/>
    </source>
</evidence>
<evidence type="ECO:0000256" key="2">
    <source>
        <dbReference type="ARBA" id="ARBA00022679"/>
    </source>
</evidence>
<gene>
    <name evidence="9" type="ORF">METBISCDRAFT_23448</name>
</gene>
<dbReference type="PROSITE" id="PS00108">
    <property type="entry name" value="PROTEIN_KINASE_ST"/>
    <property type="match status" value="1"/>
</dbReference>
<feature type="region of interest" description="Disordered" evidence="7">
    <location>
        <begin position="831"/>
        <end position="850"/>
    </location>
</feature>
<evidence type="ECO:0000313" key="10">
    <source>
        <dbReference type="Proteomes" id="UP000268321"/>
    </source>
</evidence>